<protein>
    <submittedName>
        <fullName evidence="2">Uncharacterized protein</fullName>
    </submittedName>
</protein>
<sequence length="91" mass="10618">MIIHTWMMLFVKKLISILICAIVSIDMQMKFKEGKTMNTKKKGKIISNVAWFISCILIFVVWLITKDFNATFWAITALIFLFYLSSYLTVV</sequence>
<keyword evidence="1" id="KW-1133">Transmembrane helix</keyword>
<feature type="transmembrane region" description="Helical" evidence="1">
    <location>
        <begin position="45"/>
        <end position="64"/>
    </location>
</feature>
<keyword evidence="1" id="KW-0472">Membrane</keyword>
<proteinExistence type="predicted"/>
<evidence type="ECO:0000313" key="3">
    <source>
        <dbReference type="Proteomes" id="UP000003752"/>
    </source>
</evidence>
<name>C0XKA2_LENH9</name>
<evidence type="ECO:0000256" key="1">
    <source>
        <dbReference type="SAM" id="Phobius"/>
    </source>
</evidence>
<dbReference type="AlphaFoldDB" id="C0XKA2"/>
<dbReference type="Proteomes" id="UP000003752">
    <property type="component" value="Unassembled WGS sequence"/>
</dbReference>
<feature type="transmembrane region" description="Helical" evidence="1">
    <location>
        <begin position="6"/>
        <end position="25"/>
    </location>
</feature>
<evidence type="ECO:0000313" key="2">
    <source>
        <dbReference type="EMBL" id="EEI24180.1"/>
    </source>
</evidence>
<gene>
    <name evidence="2" type="ORF">HMPREF0519_1663</name>
</gene>
<reference evidence="2 3" key="1">
    <citation type="submission" date="2009-01" db="EMBL/GenBank/DDBJ databases">
        <authorList>
            <person name="Qin X."/>
            <person name="Bachman B."/>
            <person name="Battles P."/>
            <person name="Bell A."/>
            <person name="Bess C."/>
            <person name="Bickham C."/>
            <person name="Chaboub L."/>
            <person name="Chen D."/>
            <person name="Coyle M."/>
            <person name="Deiros D.R."/>
            <person name="Dinh H."/>
            <person name="Forbes L."/>
            <person name="Fowler G."/>
            <person name="Francisco L."/>
            <person name="Fu Q."/>
            <person name="Gubbala S."/>
            <person name="Hale W."/>
            <person name="Han Y."/>
            <person name="Hemphill L."/>
            <person name="Highlander S.K."/>
            <person name="Hirani K."/>
            <person name="Hogues M."/>
            <person name="Jackson L."/>
            <person name="Jakkamsetti A."/>
            <person name="Javaid M."/>
            <person name="Jiang H."/>
            <person name="Korchina V."/>
            <person name="Kovar C."/>
            <person name="Lara F."/>
            <person name="Lee S."/>
            <person name="Mata R."/>
            <person name="Mathew T."/>
            <person name="Moen C."/>
            <person name="Morales K."/>
            <person name="Munidasa M."/>
            <person name="Nazareth L."/>
            <person name="Ngo R."/>
            <person name="Nguyen L."/>
            <person name="Okwuonu G."/>
            <person name="Ongeri F."/>
            <person name="Patil S."/>
            <person name="Petrosino J."/>
            <person name="Pham C."/>
            <person name="Pham P."/>
            <person name="Pu L.-L."/>
            <person name="Puazo M."/>
            <person name="Raj R."/>
            <person name="Reid J."/>
            <person name="Rouhana J."/>
            <person name="Saada N."/>
            <person name="Shang Y."/>
            <person name="Simmons D."/>
            <person name="Thornton R."/>
            <person name="Warren J."/>
            <person name="Weissenberger G."/>
            <person name="Zhang J."/>
            <person name="Zhang L."/>
            <person name="Zhou C."/>
            <person name="Zhu D."/>
            <person name="Muzny D."/>
            <person name="Worley K."/>
            <person name="Gibbs R."/>
        </authorList>
    </citation>
    <scope>NUCLEOTIDE SEQUENCE [LARGE SCALE GENOMIC DNA]</scope>
    <source>
        <strain evidence="3">ATCC 8290 / DSM 20176 / CCUG 30140 / JCM 1155 / KCTC 3500 / NBRC 15886 / NCIMB 8040 / NRRL B-1843 / 9</strain>
    </source>
</reference>
<comment type="caution">
    <text evidence="2">The sequence shown here is derived from an EMBL/GenBank/DDBJ whole genome shotgun (WGS) entry which is preliminary data.</text>
</comment>
<keyword evidence="3" id="KW-1185">Reference proteome</keyword>
<keyword evidence="1" id="KW-0812">Transmembrane</keyword>
<accession>C0XKA2</accession>
<dbReference type="EMBL" id="ACGP01000154">
    <property type="protein sequence ID" value="EEI24180.1"/>
    <property type="molecule type" value="Genomic_DNA"/>
</dbReference>
<feature type="transmembrane region" description="Helical" evidence="1">
    <location>
        <begin position="70"/>
        <end position="90"/>
    </location>
</feature>
<organism evidence="2 3">
    <name type="scientific">Lentilactobacillus hilgardii (strain ATCC 8290 / DSM 20176 / CCUG 30140 / JCM 1155 / KCTC 3500 / NBRC 15886 / NCIMB 8040 / NRRL B-1843 / 9)</name>
    <dbReference type="NCBI Taxonomy" id="1423757"/>
    <lineage>
        <taxon>Bacteria</taxon>
        <taxon>Bacillati</taxon>
        <taxon>Bacillota</taxon>
        <taxon>Bacilli</taxon>
        <taxon>Lactobacillales</taxon>
        <taxon>Lactobacillaceae</taxon>
        <taxon>Lentilactobacillus</taxon>
    </lineage>
</organism>
<dbReference type="HOGENOM" id="CLU_2423235_0_0_9"/>